<organism evidence="2 3">
    <name type="scientific">Mangrovicoccus algicola</name>
    <dbReference type="NCBI Taxonomy" id="2771008"/>
    <lineage>
        <taxon>Bacteria</taxon>
        <taxon>Pseudomonadati</taxon>
        <taxon>Pseudomonadota</taxon>
        <taxon>Alphaproteobacteria</taxon>
        <taxon>Rhodobacterales</taxon>
        <taxon>Paracoccaceae</taxon>
        <taxon>Mangrovicoccus</taxon>
    </lineage>
</organism>
<comment type="similarity">
    <text evidence="1">Belongs to the UPF0235 family.</text>
</comment>
<dbReference type="SMART" id="SM01152">
    <property type="entry name" value="DUF167"/>
    <property type="match status" value="1"/>
</dbReference>
<dbReference type="Gene3D" id="3.30.1200.10">
    <property type="entry name" value="YggU-like"/>
    <property type="match status" value="1"/>
</dbReference>
<sequence>MRGMQPGDTITVTVTPRASRGRIVEDGGRLRVYVTEAPEKGRATEAARKALAAHLGLPKTALDLVRGAASREKTFRRV</sequence>
<dbReference type="InterPro" id="IPR003746">
    <property type="entry name" value="DUF167"/>
</dbReference>
<reference evidence="2" key="1">
    <citation type="submission" date="2020-09" db="EMBL/GenBank/DDBJ databases">
        <title>A novel bacterium of genus Mangrovicoccus, isolated from South China Sea.</title>
        <authorList>
            <person name="Huang H."/>
            <person name="Mo K."/>
            <person name="Hu Y."/>
        </authorList>
    </citation>
    <scope>NUCLEOTIDE SEQUENCE</scope>
    <source>
        <strain evidence="2">HB182678</strain>
    </source>
</reference>
<name>A0A8J6Z573_9RHOB</name>
<dbReference type="InterPro" id="IPR036591">
    <property type="entry name" value="YggU-like_sf"/>
</dbReference>
<evidence type="ECO:0000313" key="2">
    <source>
        <dbReference type="EMBL" id="MBE3637899.1"/>
    </source>
</evidence>
<comment type="caution">
    <text evidence="2">The sequence shown here is derived from an EMBL/GenBank/DDBJ whole genome shotgun (WGS) entry which is preliminary data.</text>
</comment>
<dbReference type="Proteomes" id="UP000609121">
    <property type="component" value="Unassembled WGS sequence"/>
</dbReference>
<dbReference type="Pfam" id="PF02594">
    <property type="entry name" value="DUF167"/>
    <property type="match status" value="1"/>
</dbReference>
<evidence type="ECO:0000256" key="1">
    <source>
        <dbReference type="ARBA" id="ARBA00010364"/>
    </source>
</evidence>
<gene>
    <name evidence="2" type="ORF">ICN82_06755</name>
</gene>
<dbReference type="AlphaFoldDB" id="A0A8J6Z573"/>
<dbReference type="EMBL" id="JACVXA010000013">
    <property type="protein sequence ID" value="MBE3637899.1"/>
    <property type="molecule type" value="Genomic_DNA"/>
</dbReference>
<dbReference type="NCBIfam" id="TIGR00251">
    <property type="entry name" value="DUF167 family protein"/>
    <property type="match status" value="1"/>
</dbReference>
<accession>A0A8J6Z573</accession>
<keyword evidence="3" id="KW-1185">Reference proteome</keyword>
<protein>
    <submittedName>
        <fullName evidence="2">DUF167 domain-containing protein</fullName>
    </submittedName>
</protein>
<proteinExistence type="inferred from homology"/>
<evidence type="ECO:0000313" key="3">
    <source>
        <dbReference type="Proteomes" id="UP000609121"/>
    </source>
</evidence>
<dbReference type="SUPFAM" id="SSF69786">
    <property type="entry name" value="YggU-like"/>
    <property type="match status" value="1"/>
</dbReference>